<evidence type="ECO:0000256" key="4">
    <source>
        <dbReference type="ARBA" id="ARBA00022692"/>
    </source>
</evidence>
<keyword evidence="2" id="KW-0813">Transport</keyword>
<keyword evidence="6" id="KW-0406">Ion transport</keyword>
<protein>
    <recommendedName>
        <fullName evidence="12">Bestrophin</fullName>
    </recommendedName>
</protein>
<evidence type="ECO:0000313" key="10">
    <source>
        <dbReference type="EMBL" id="ALW83722.1"/>
    </source>
</evidence>
<proteinExistence type="inferred from homology"/>
<keyword evidence="11" id="KW-1185">Reference proteome</keyword>
<comment type="similarity">
    <text evidence="8">Belongs to the anion channel-forming bestrophin (TC 1.A.46) family.</text>
</comment>
<dbReference type="Proteomes" id="UP000059542">
    <property type="component" value="Chromosome"/>
</dbReference>
<evidence type="ECO:0000256" key="2">
    <source>
        <dbReference type="ARBA" id="ARBA00022448"/>
    </source>
</evidence>
<evidence type="ECO:0000256" key="6">
    <source>
        <dbReference type="ARBA" id="ARBA00023065"/>
    </source>
</evidence>
<dbReference type="Pfam" id="PF25539">
    <property type="entry name" value="Bestrophin_2"/>
    <property type="match status" value="1"/>
</dbReference>
<dbReference type="STRING" id="1411621.AUC43_00535"/>
<feature type="transmembrane region" description="Helical" evidence="9">
    <location>
        <begin position="237"/>
        <end position="256"/>
    </location>
</feature>
<evidence type="ECO:0000256" key="7">
    <source>
        <dbReference type="ARBA" id="ARBA00023136"/>
    </source>
</evidence>
<gene>
    <name evidence="10" type="ORF">AUC43_00535</name>
</gene>
<sequence length="308" mass="35023">MIVYKSTDWWEALRHLRSSGIIRLLLKRVLWVGLYATVVTAGAVQFNLLNFTVDKEFFTFLGIMLSLLLAFRTNSAYDRFYEGRRLWGQLVNNCRNLAVLLHARLPADDYANRTYLAQLLSNFPIALDGHLRGGVRFHKLGEAHSGYVEQLRQVSHVPSRIAAQLQEFYEQLLQEGLILPTHLLTIQRHHEVLLDVAGACERIKSTPIPFSYSYFIKGFISVFIATMPFNLLDTYEYMTVPITMFGAYALLGVEMIGDEIEDPFGKDSNDLPLTQLSNRIRANVHEILGVALHEDVKGLADVPYSVVF</sequence>
<dbReference type="RefSeq" id="WP_068188401.1">
    <property type="nucleotide sequence ID" value="NZ_CP013909.1"/>
</dbReference>
<evidence type="ECO:0000256" key="1">
    <source>
        <dbReference type="ARBA" id="ARBA00004651"/>
    </source>
</evidence>
<evidence type="ECO:0000313" key="11">
    <source>
        <dbReference type="Proteomes" id="UP000059542"/>
    </source>
</evidence>
<comment type="subcellular location">
    <subcellularLocation>
        <location evidence="1">Cell membrane</location>
        <topology evidence="1">Multi-pass membrane protein</topology>
    </subcellularLocation>
</comment>
<dbReference type="OrthoDB" id="445589at2"/>
<reference evidence="10 11" key="1">
    <citation type="submission" date="2015-12" db="EMBL/GenBank/DDBJ databases">
        <authorList>
            <person name="Shamseldin A."/>
            <person name="Moawad H."/>
            <person name="Abd El-Rahim W.M."/>
            <person name="Sadowsky M.J."/>
        </authorList>
    </citation>
    <scope>NUCLEOTIDE SEQUENCE [LARGE SCALE GENOMIC DNA]</scope>
    <source>
        <strain evidence="10 11">DG5B</strain>
    </source>
</reference>
<evidence type="ECO:0008006" key="12">
    <source>
        <dbReference type="Google" id="ProtNLM"/>
    </source>
</evidence>
<name>A0A0U4BJ67_9BACT</name>
<feature type="transmembrane region" description="Helical" evidence="9">
    <location>
        <begin position="212"/>
        <end position="231"/>
    </location>
</feature>
<dbReference type="EMBL" id="CP013909">
    <property type="protein sequence ID" value="ALW83722.1"/>
    <property type="molecule type" value="Genomic_DNA"/>
</dbReference>
<evidence type="ECO:0000256" key="5">
    <source>
        <dbReference type="ARBA" id="ARBA00022989"/>
    </source>
</evidence>
<dbReference type="PANTHER" id="PTHR33281:SF19">
    <property type="entry name" value="VOLTAGE-DEPENDENT ANION CHANNEL-FORMING PROTEIN YNEE"/>
    <property type="match status" value="1"/>
</dbReference>
<dbReference type="KEGG" id="hyg:AUC43_00535"/>
<evidence type="ECO:0000256" key="8">
    <source>
        <dbReference type="ARBA" id="ARBA00034708"/>
    </source>
</evidence>
<keyword evidence="7 9" id="KW-0472">Membrane</keyword>
<dbReference type="PANTHER" id="PTHR33281">
    <property type="entry name" value="UPF0187 PROTEIN YNEE"/>
    <property type="match status" value="1"/>
</dbReference>
<dbReference type="GO" id="GO:0005886">
    <property type="term" value="C:plasma membrane"/>
    <property type="evidence" value="ECO:0007669"/>
    <property type="project" value="UniProtKB-SubCell"/>
</dbReference>
<evidence type="ECO:0000256" key="3">
    <source>
        <dbReference type="ARBA" id="ARBA00022475"/>
    </source>
</evidence>
<feature type="transmembrane region" description="Helical" evidence="9">
    <location>
        <begin position="57"/>
        <end position="77"/>
    </location>
</feature>
<keyword evidence="4 9" id="KW-0812">Transmembrane</keyword>
<evidence type="ECO:0000256" key="9">
    <source>
        <dbReference type="SAM" id="Phobius"/>
    </source>
</evidence>
<keyword evidence="3" id="KW-1003">Cell membrane</keyword>
<dbReference type="AlphaFoldDB" id="A0A0U4BJ67"/>
<organism evidence="10 11">
    <name type="scientific">Hymenobacter sedentarius</name>
    <dbReference type="NCBI Taxonomy" id="1411621"/>
    <lineage>
        <taxon>Bacteria</taxon>
        <taxon>Pseudomonadati</taxon>
        <taxon>Bacteroidota</taxon>
        <taxon>Cytophagia</taxon>
        <taxon>Cytophagales</taxon>
        <taxon>Hymenobacteraceae</taxon>
        <taxon>Hymenobacter</taxon>
    </lineage>
</organism>
<dbReference type="InterPro" id="IPR044669">
    <property type="entry name" value="YneE/VCCN1/2-like"/>
</dbReference>
<dbReference type="GO" id="GO:0005254">
    <property type="term" value="F:chloride channel activity"/>
    <property type="evidence" value="ECO:0007669"/>
    <property type="project" value="InterPro"/>
</dbReference>
<keyword evidence="5 9" id="KW-1133">Transmembrane helix</keyword>
<feature type="transmembrane region" description="Helical" evidence="9">
    <location>
        <begin position="29"/>
        <end position="51"/>
    </location>
</feature>
<accession>A0A0U4BJ67</accession>